<evidence type="ECO:0000256" key="2">
    <source>
        <dbReference type="SAM" id="MobiDB-lite"/>
    </source>
</evidence>
<sequence length="351" mass="39868">MAKDIYDNRTHKPHKHNRFNAGRRDSVMAPATSSPAARGSAYRPSDHGTNLRTPAAGYPPLRPAQETVDLQSATIRELKANLRDRDDQVHRLKTDALRDSRAREERHKQAMTDVRRDLHAQLDSKEDLLQKTYDRLRSKEESVRDLVEQLAKERGIARELRKEAKGPSDQQFAELEEIMKAGYKVLEERNHEVGAMKPQMQRLQVTVDARDSTIASLNERILRLTMAPPQGWMHEALDAQAQSTLTMVKGLQQDVAHRDETIYSYQDKITKQKTANAGLRDELNHMRQTVQDLRQAAEGSDKQDTNELEGLRQTVQGLEQGLEKSSKKDEATQSILDEQMAPIGRLLEGNA</sequence>
<dbReference type="Gene3D" id="1.10.287.1490">
    <property type="match status" value="1"/>
</dbReference>
<feature type="region of interest" description="Disordered" evidence="2">
    <location>
        <begin position="98"/>
        <end position="119"/>
    </location>
</feature>
<reference evidence="3" key="1">
    <citation type="submission" date="2023-04" db="EMBL/GenBank/DDBJ databases">
        <title>Black Yeasts Isolated from many extreme environments.</title>
        <authorList>
            <person name="Coleine C."/>
            <person name="Stajich J.E."/>
            <person name="Selbmann L."/>
        </authorList>
    </citation>
    <scope>NUCLEOTIDE SEQUENCE</scope>
    <source>
        <strain evidence="3">CCFEE 5312</strain>
    </source>
</reference>
<evidence type="ECO:0000256" key="1">
    <source>
        <dbReference type="SAM" id="Coils"/>
    </source>
</evidence>
<evidence type="ECO:0000313" key="3">
    <source>
        <dbReference type="EMBL" id="KAK3053080.1"/>
    </source>
</evidence>
<name>A0AAJ0DM44_9PEZI</name>
<dbReference type="AlphaFoldDB" id="A0AAJ0DM44"/>
<evidence type="ECO:0000313" key="4">
    <source>
        <dbReference type="Proteomes" id="UP001271007"/>
    </source>
</evidence>
<keyword evidence="4" id="KW-1185">Reference proteome</keyword>
<gene>
    <name evidence="3" type="ORF">LTR09_005706</name>
</gene>
<comment type="caution">
    <text evidence="3">The sequence shown here is derived from an EMBL/GenBank/DDBJ whole genome shotgun (WGS) entry which is preliminary data.</text>
</comment>
<feature type="region of interest" description="Disordered" evidence="2">
    <location>
        <begin position="1"/>
        <end position="62"/>
    </location>
</feature>
<dbReference type="Proteomes" id="UP001271007">
    <property type="component" value="Unassembled WGS sequence"/>
</dbReference>
<proteinExistence type="predicted"/>
<organism evidence="3 4">
    <name type="scientific">Extremus antarcticus</name>
    <dbReference type="NCBI Taxonomy" id="702011"/>
    <lineage>
        <taxon>Eukaryota</taxon>
        <taxon>Fungi</taxon>
        <taxon>Dikarya</taxon>
        <taxon>Ascomycota</taxon>
        <taxon>Pezizomycotina</taxon>
        <taxon>Dothideomycetes</taxon>
        <taxon>Dothideomycetidae</taxon>
        <taxon>Mycosphaerellales</taxon>
        <taxon>Extremaceae</taxon>
        <taxon>Extremus</taxon>
    </lineage>
</organism>
<keyword evidence="1" id="KW-0175">Coiled coil</keyword>
<protein>
    <submittedName>
        <fullName evidence="3">Uncharacterized protein</fullName>
    </submittedName>
</protein>
<feature type="compositionally biased region" description="Basic and acidic residues" evidence="2">
    <location>
        <begin position="1"/>
        <end position="10"/>
    </location>
</feature>
<dbReference type="EMBL" id="JAWDJX010000017">
    <property type="protein sequence ID" value="KAK3053080.1"/>
    <property type="molecule type" value="Genomic_DNA"/>
</dbReference>
<feature type="coiled-coil region" evidence="1">
    <location>
        <begin position="133"/>
        <end position="163"/>
    </location>
</feature>
<feature type="compositionally biased region" description="Basic and acidic residues" evidence="2">
    <location>
        <begin position="321"/>
        <end position="331"/>
    </location>
</feature>
<feature type="region of interest" description="Disordered" evidence="2">
    <location>
        <begin position="313"/>
        <end position="351"/>
    </location>
</feature>
<accession>A0AAJ0DM44</accession>